<dbReference type="OrthoDB" id="9800877at2"/>
<dbReference type="InterPro" id="IPR036388">
    <property type="entry name" value="WH-like_DNA-bd_sf"/>
</dbReference>
<feature type="region of interest" description="Disordered" evidence="1">
    <location>
        <begin position="94"/>
        <end position="116"/>
    </location>
</feature>
<keyword evidence="3" id="KW-1185">Reference proteome</keyword>
<reference evidence="2 3" key="1">
    <citation type="submission" date="2018-11" db="EMBL/GenBank/DDBJ databases">
        <title>Genome sequencing of Lautropia sp. KCOM 2505 (= ChDC F240).</title>
        <authorList>
            <person name="Kook J.-K."/>
            <person name="Park S.-N."/>
            <person name="Lim Y.K."/>
        </authorList>
    </citation>
    <scope>NUCLEOTIDE SEQUENCE [LARGE SCALE GENOMIC DNA]</scope>
    <source>
        <strain evidence="2 3">KCOM 2505</strain>
    </source>
</reference>
<dbReference type="SUPFAM" id="SSF48295">
    <property type="entry name" value="TrpR-like"/>
    <property type="match status" value="1"/>
</dbReference>
<evidence type="ECO:0000256" key="1">
    <source>
        <dbReference type="SAM" id="MobiDB-lite"/>
    </source>
</evidence>
<dbReference type="InterPro" id="IPR010921">
    <property type="entry name" value="Trp_repressor/repl_initiator"/>
</dbReference>
<sequence>MFTNTALPAGRTRRSFTRAFKAEVAAQCLHSGESLPHIAQQHDISPSLLRKWLRNYRQEAGRGTTAPSAADAAAAADHFVPLMLASSSSASAANAATPRAPGNHQSCTERASADPGLRIELKRGGTELSIHWPISHAQDSAAWVRQVLA</sequence>
<dbReference type="AlphaFoldDB" id="A0A3R8T1I2"/>
<dbReference type="Gene3D" id="1.10.10.10">
    <property type="entry name" value="Winged helix-like DNA-binding domain superfamily/Winged helix DNA-binding domain"/>
    <property type="match status" value="1"/>
</dbReference>
<dbReference type="GO" id="GO:0004803">
    <property type="term" value="F:transposase activity"/>
    <property type="evidence" value="ECO:0007669"/>
    <property type="project" value="InterPro"/>
</dbReference>
<dbReference type="Proteomes" id="UP000270261">
    <property type="component" value="Unassembled WGS sequence"/>
</dbReference>
<organism evidence="2 3">
    <name type="scientific">Lautropia dentalis</name>
    <dbReference type="NCBI Taxonomy" id="2490857"/>
    <lineage>
        <taxon>Bacteria</taxon>
        <taxon>Pseudomonadati</taxon>
        <taxon>Pseudomonadota</taxon>
        <taxon>Betaproteobacteria</taxon>
        <taxon>Burkholderiales</taxon>
        <taxon>Burkholderiaceae</taxon>
        <taxon>Lautropia</taxon>
    </lineage>
</organism>
<comment type="caution">
    <text evidence="2">The sequence shown here is derived from an EMBL/GenBank/DDBJ whole genome shotgun (WGS) entry which is preliminary data.</text>
</comment>
<dbReference type="GO" id="GO:0006313">
    <property type="term" value="P:DNA transposition"/>
    <property type="evidence" value="ECO:0007669"/>
    <property type="project" value="InterPro"/>
</dbReference>
<protein>
    <recommendedName>
        <fullName evidence="4">Transposase</fullName>
    </recommendedName>
</protein>
<dbReference type="RefSeq" id="WP_125096415.1">
    <property type="nucleotide sequence ID" value="NZ_RRUE01000002.1"/>
</dbReference>
<dbReference type="GO" id="GO:0043565">
    <property type="term" value="F:sequence-specific DNA binding"/>
    <property type="evidence" value="ECO:0007669"/>
    <property type="project" value="InterPro"/>
</dbReference>
<dbReference type="InterPro" id="IPR002514">
    <property type="entry name" value="Transposase_8"/>
</dbReference>
<proteinExistence type="predicted"/>
<evidence type="ECO:0000313" key="3">
    <source>
        <dbReference type="Proteomes" id="UP000270261"/>
    </source>
</evidence>
<gene>
    <name evidence="2" type="ORF">EHV23_12820</name>
</gene>
<evidence type="ECO:0000313" key="2">
    <source>
        <dbReference type="EMBL" id="RRN44220.1"/>
    </source>
</evidence>
<accession>A0A3R8T1I2</accession>
<evidence type="ECO:0008006" key="4">
    <source>
        <dbReference type="Google" id="ProtNLM"/>
    </source>
</evidence>
<name>A0A3R8T1I2_9BURK</name>
<dbReference type="EMBL" id="RRUE01000002">
    <property type="protein sequence ID" value="RRN44220.1"/>
    <property type="molecule type" value="Genomic_DNA"/>
</dbReference>
<dbReference type="Pfam" id="PF01527">
    <property type="entry name" value="HTH_Tnp_1"/>
    <property type="match status" value="1"/>
</dbReference>